<name>A0A0P7KQ91_9RHOB</name>
<organism evidence="8 9">
    <name type="scientific">Aliiroseovarius crassostreae</name>
    <dbReference type="NCBI Taxonomy" id="154981"/>
    <lineage>
        <taxon>Bacteria</taxon>
        <taxon>Pseudomonadati</taxon>
        <taxon>Pseudomonadota</taxon>
        <taxon>Alphaproteobacteria</taxon>
        <taxon>Rhodobacterales</taxon>
        <taxon>Paracoccaceae</taxon>
        <taxon>Aliiroseovarius</taxon>
    </lineage>
</organism>
<keyword evidence="5 7" id="KW-1133">Transmembrane helix</keyword>
<feature type="transmembrane region" description="Helical" evidence="7">
    <location>
        <begin position="71"/>
        <end position="98"/>
    </location>
</feature>
<evidence type="ECO:0000256" key="7">
    <source>
        <dbReference type="SAM" id="Phobius"/>
    </source>
</evidence>
<comment type="subcellular location">
    <subcellularLocation>
        <location evidence="1">Cell inner membrane</location>
        <topology evidence="1">Multi-pass membrane protein</topology>
    </subcellularLocation>
</comment>
<evidence type="ECO:0000313" key="9">
    <source>
        <dbReference type="Proteomes" id="UP000050471"/>
    </source>
</evidence>
<proteinExistence type="predicted"/>
<dbReference type="OrthoDB" id="9806302at2"/>
<keyword evidence="9" id="KW-1185">Reference proteome</keyword>
<keyword evidence="2" id="KW-0813">Transport</keyword>
<dbReference type="PANTHER" id="PTHR43549">
    <property type="entry name" value="MULTIDRUG RESISTANCE PROTEIN YPNP-RELATED"/>
    <property type="match status" value="1"/>
</dbReference>
<dbReference type="PIRSF" id="PIRSF006603">
    <property type="entry name" value="DinF"/>
    <property type="match status" value="1"/>
</dbReference>
<feature type="transmembrane region" description="Helical" evidence="7">
    <location>
        <begin position="430"/>
        <end position="448"/>
    </location>
</feature>
<keyword evidence="4 7" id="KW-0812">Transmembrane</keyword>
<evidence type="ECO:0000256" key="1">
    <source>
        <dbReference type="ARBA" id="ARBA00004429"/>
    </source>
</evidence>
<dbReference type="STRING" id="154981.AKJ29_16795"/>
<dbReference type="AlphaFoldDB" id="A0A0P7KQ91"/>
<dbReference type="EMBL" id="LKBA01000004">
    <property type="protein sequence ID" value="KPN64612.1"/>
    <property type="molecule type" value="Genomic_DNA"/>
</dbReference>
<gene>
    <name evidence="8" type="ORF">AKJ29_16795</name>
</gene>
<keyword evidence="3" id="KW-1003">Cell membrane</keyword>
<dbReference type="GO" id="GO:0015297">
    <property type="term" value="F:antiporter activity"/>
    <property type="evidence" value="ECO:0007669"/>
    <property type="project" value="InterPro"/>
</dbReference>
<feature type="transmembrane region" description="Helical" evidence="7">
    <location>
        <begin position="152"/>
        <end position="173"/>
    </location>
</feature>
<dbReference type="InterPro" id="IPR052031">
    <property type="entry name" value="Membrane_Transporter-Flippase"/>
</dbReference>
<dbReference type="RefSeq" id="WP_055189027.1">
    <property type="nucleotide sequence ID" value="NZ_FPBS01000001.1"/>
</dbReference>
<feature type="transmembrane region" description="Helical" evidence="7">
    <location>
        <begin position="293"/>
        <end position="313"/>
    </location>
</feature>
<feature type="transmembrane region" description="Helical" evidence="7">
    <location>
        <begin position="185"/>
        <end position="206"/>
    </location>
</feature>
<reference evidence="8 9" key="1">
    <citation type="submission" date="2015-09" db="EMBL/GenBank/DDBJ databases">
        <title>Draft genome sequence of Aliiroseovarius crassostreae CV919-312TSm, the causative agent of Roseovarius Oyster Disease (formerly Juvenile Oyster Disease).</title>
        <authorList>
            <person name="Kessner L."/>
            <person name="Spinard E."/>
            <person name="Nelson D."/>
        </authorList>
    </citation>
    <scope>NUCLEOTIDE SEQUENCE [LARGE SCALE GENOMIC DNA]</scope>
    <source>
        <strain evidence="8 9">CV919-312</strain>
    </source>
</reference>
<dbReference type="Pfam" id="PF01554">
    <property type="entry name" value="MatE"/>
    <property type="match status" value="2"/>
</dbReference>
<dbReference type="NCBIfam" id="TIGR00797">
    <property type="entry name" value="matE"/>
    <property type="match status" value="1"/>
</dbReference>
<sequence length="477" mass="50602">MADEIDKAGGEPSEVSPPAQAKFLTGSLMRHITVMALTSSVGLMAIFLVDLVDMIFISWLGRDELAAAVGYAGAILFFTSSFGIGMSIAAGALVARALGEGEVQKARRRAATALFYGAVLGAVFAAIVWMNIRPLTALLGASGTTLDLAQHYLQIILPSLPVLIIAMVGGAILRAHGDARRAMMATISGGAVNAVLDPILIFGLGLDLTGAALASVAARITIAILSIWPILTHHGGLDRPTRDAFSVDFPDLMKIAIPAILTQFATPIGQAYITRSMSTFGEDAVAGMAITGRLVPVAFGVIFALSGAIGPVIGQNYGAGNMDRVRQAFRDGLLFTAIVTLCVATLLFAFRAPIADLFNAQGIARELVYLFCGPLALLWFFNGVIFVTNAGFNNLGHPFRSTMINWGRQTVGTVPFVILGAQLWGASGVMIGWAMGGLVFAVIALVMFQRMLMRETCTVATGFTRQRRQLALFNFRR</sequence>
<protein>
    <submittedName>
        <fullName evidence="8">MATE family efflux transporter</fullName>
    </submittedName>
</protein>
<dbReference type="InterPro" id="IPR048279">
    <property type="entry name" value="MdtK-like"/>
</dbReference>
<dbReference type="Proteomes" id="UP000050471">
    <property type="component" value="Unassembled WGS sequence"/>
</dbReference>
<feature type="transmembrane region" description="Helical" evidence="7">
    <location>
        <begin position="367"/>
        <end position="392"/>
    </location>
</feature>
<accession>A0A0P7KQ91</accession>
<dbReference type="InterPro" id="IPR002528">
    <property type="entry name" value="MATE_fam"/>
</dbReference>
<evidence type="ECO:0000256" key="2">
    <source>
        <dbReference type="ARBA" id="ARBA00022448"/>
    </source>
</evidence>
<keyword evidence="6 7" id="KW-0472">Membrane</keyword>
<evidence type="ECO:0000313" key="8">
    <source>
        <dbReference type="EMBL" id="KPN64612.1"/>
    </source>
</evidence>
<feature type="transmembrane region" description="Helical" evidence="7">
    <location>
        <begin position="333"/>
        <end position="355"/>
    </location>
</feature>
<comment type="caution">
    <text evidence="8">The sequence shown here is derived from an EMBL/GenBank/DDBJ whole genome shotgun (WGS) entry which is preliminary data.</text>
</comment>
<dbReference type="PANTHER" id="PTHR43549:SF3">
    <property type="entry name" value="MULTIDRUG RESISTANCE PROTEIN YPNP-RELATED"/>
    <property type="match status" value="1"/>
</dbReference>
<evidence type="ECO:0000256" key="6">
    <source>
        <dbReference type="ARBA" id="ARBA00023136"/>
    </source>
</evidence>
<evidence type="ECO:0000256" key="3">
    <source>
        <dbReference type="ARBA" id="ARBA00022475"/>
    </source>
</evidence>
<feature type="transmembrane region" description="Helical" evidence="7">
    <location>
        <begin position="110"/>
        <end position="132"/>
    </location>
</feature>
<evidence type="ECO:0000256" key="5">
    <source>
        <dbReference type="ARBA" id="ARBA00022989"/>
    </source>
</evidence>
<feature type="transmembrane region" description="Helical" evidence="7">
    <location>
        <begin position="212"/>
        <end position="231"/>
    </location>
</feature>
<dbReference type="GO" id="GO:0005886">
    <property type="term" value="C:plasma membrane"/>
    <property type="evidence" value="ECO:0007669"/>
    <property type="project" value="UniProtKB-SubCell"/>
</dbReference>
<feature type="transmembrane region" description="Helical" evidence="7">
    <location>
        <begin position="32"/>
        <end position="59"/>
    </location>
</feature>
<evidence type="ECO:0000256" key="4">
    <source>
        <dbReference type="ARBA" id="ARBA00022692"/>
    </source>
</evidence>
<dbReference type="GO" id="GO:0042910">
    <property type="term" value="F:xenobiotic transmembrane transporter activity"/>
    <property type="evidence" value="ECO:0007669"/>
    <property type="project" value="InterPro"/>
</dbReference>